<dbReference type="AlphaFoldDB" id="A0A423WPX9"/>
<name>A0A423WPX9_CYTCH</name>
<evidence type="ECO:0000313" key="2">
    <source>
        <dbReference type="EMBL" id="ROW05559.1"/>
    </source>
</evidence>
<organism evidence="2 3">
    <name type="scientific">Cytospora chrysosperma</name>
    <name type="common">Cytospora canker fungus</name>
    <name type="synonym">Sphaeria chrysosperma</name>
    <dbReference type="NCBI Taxonomy" id="252740"/>
    <lineage>
        <taxon>Eukaryota</taxon>
        <taxon>Fungi</taxon>
        <taxon>Dikarya</taxon>
        <taxon>Ascomycota</taxon>
        <taxon>Pezizomycotina</taxon>
        <taxon>Sordariomycetes</taxon>
        <taxon>Sordariomycetidae</taxon>
        <taxon>Diaporthales</taxon>
        <taxon>Cytosporaceae</taxon>
        <taxon>Cytospora</taxon>
    </lineage>
</organism>
<dbReference type="Proteomes" id="UP000284375">
    <property type="component" value="Unassembled WGS sequence"/>
</dbReference>
<comment type="caution">
    <text evidence="2">The sequence shown here is derived from an EMBL/GenBank/DDBJ whole genome shotgun (WGS) entry which is preliminary data.</text>
</comment>
<protein>
    <submittedName>
        <fullName evidence="2">Uncharacterized protein</fullName>
    </submittedName>
</protein>
<feature type="region of interest" description="Disordered" evidence="1">
    <location>
        <begin position="47"/>
        <end position="70"/>
    </location>
</feature>
<feature type="compositionally biased region" description="Low complexity" evidence="1">
    <location>
        <begin position="48"/>
        <end position="59"/>
    </location>
</feature>
<accession>A0A423WPX9</accession>
<proteinExistence type="predicted"/>
<evidence type="ECO:0000256" key="1">
    <source>
        <dbReference type="SAM" id="MobiDB-lite"/>
    </source>
</evidence>
<reference evidence="2 3" key="1">
    <citation type="submission" date="2015-09" db="EMBL/GenBank/DDBJ databases">
        <title>Host preference determinants of Valsa canker pathogens revealed by comparative genomics.</title>
        <authorList>
            <person name="Yin Z."/>
            <person name="Huang L."/>
        </authorList>
    </citation>
    <scope>NUCLEOTIDE SEQUENCE [LARGE SCALE GENOMIC DNA]</scope>
    <source>
        <strain evidence="2 3">YSFL</strain>
    </source>
</reference>
<sequence length="70" mass="7849">MGETGTAGAAALGARKYADGRFEEEVERVQLSLELQWEIEVLAEQDGRQQQKQQKQRQQATTALETLDVD</sequence>
<gene>
    <name evidence="2" type="ORF">VSDG_00402</name>
</gene>
<evidence type="ECO:0000313" key="3">
    <source>
        <dbReference type="Proteomes" id="UP000284375"/>
    </source>
</evidence>
<dbReference type="EMBL" id="LJZO01000001">
    <property type="protein sequence ID" value="ROW05559.1"/>
    <property type="molecule type" value="Genomic_DNA"/>
</dbReference>
<keyword evidence="3" id="KW-1185">Reference proteome</keyword>